<dbReference type="Proteomes" id="UP001178662">
    <property type="component" value="Chromosome"/>
</dbReference>
<gene>
    <name evidence="3" type="ORF">P0Y55_07575</name>
</gene>
<keyword evidence="4" id="KW-1185">Reference proteome</keyword>
<protein>
    <submittedName>
        <fullName evidence="3">Glucosaminidase domain-containing protein</fullName>
    </submittedName>
</protein>
<feature type="domain" description="Mannosyl-glycoprotein endo-beta-N-acetylglucosamidase-like" evidence="1">
    <location>
        <begin position="225"/>
        <end position="331"/>
    </location>
</feature>
<dbReference type="EMBL" id="CP119317">
    <property type="protein sequence ID" value="WEK55895.1"/>
    <property type="molecule type" value="Genomic_DNA"/>
</dbReference>
<name>A0AA95F6H9_9BACL</name>
<evidence type="ECO:0000313" key="3">
    <source>
        <dbReference type="EMBL" id="WEK55895.1"/>
    </source>
</evidence>
<evidence type="ECO:0000259" key="1">
    <source>
        <dbReference type="Pfam" id="PF01832"/>
    </source>
</evidence>
<evidence type="ECO:0000259" key="2">
    <source>
        <dbReference type="Pfam" id="PF08239"/>
    </source>
</evidence>
<dbReference type="Pfam" id="PF08239">
    <property type="entry name" value="SH3_3"/>
    <property type="match status" value="1"/>
</dbReference>
<dbReference type="Pfam" id="PF01832">
    <property type="entry name" value="Glucosaminidase"/>
    <property type="match status" value="1"/>
</dbReference>
<proteinExistence type="predicted"/>
<dbReference type="GO" id="GO:0004040">
    <property type="term" value="F:amidase activity"/>
    <property type="evidence" value="ECO:0007669"/>
    <property type="project" value="InterPro"/>
</dbReference>
<dbReference type="AlphaFoldDB" id="A0AA95F6H9"/>
<dbReference type="Gene3D" id="1.10.530.10">
    <property type="match status" value="1"/>
</dbReference>
<evidence type="ECO:0000313" key="4">
    <source>
        <dbReference type="Proteomes" id="UP001178662"/>
    </source>
</evidence>
<dbReference type="InterPro" id="IPR002901">
    <property type="entry name" value="MGlyc_endo_b_GlcNAc-like_dom"/>
</dbReference>
<organism evidence="3 4">
    <name type="scientific">Candidatus Cohnella colombiensis</name>
    <dbReference type="NCBI Taxonomy" id="3121368"/>
    <lineage>
        <taxon>Bacteria</taxon>
        <taxon>Bacillati</taxon>
        <taxon>Bacillota</taxon>
        <taxon>Bacilli</taxon>
        <taxon>Bacillales</taxon>
        <taxon>Paenibacillaceae</taxon>
        <taxon>Cohnella</taxon>
    </lineage>
</organism>
<accession>A0AA95F6H9</accession>
<dbReference type="InterPro" id="IPR003646">
    <property type="entry name" value="SH3-like_bac-type"/>
</dbReference>
<sequence length="335" mass="37095">MKPIRKQWFTHVVSALLLLIMAIFSVTSMNQIVAAAHPNNENLPLPIDLSISPPVTSFLPLYSKLNPIPEQVQEQAAELLTLPEIEPTEQIPQVTISTYEITAYYLNVREQSNPDSNILEVLKQGTLVQVLSTTANGWLQLKDGGYVKASYTKLVSEEAILAVTEQPSLEQAVVPIGEDLMALNNIDNIEPLSPTSIVESESGLSEVHIEELLEGTDLEDLGLAEAILEIEQDYGINAYFTIAVMKLESGNGKSKLAKKKNNLFGLNAISGDAYNKGLSFNTKEDCIRKFGQLIADKYVEKGYTTVEKIAKKYCPANSKWPVHVKAIMERDYKKL</sequence>
<reference evidence="3" key="1">
    <citation type="submission" date="2023-03" db="EMBL/GenBank/DDBJ databases">
        <title>Andean soil-derived lignocellulolytic bacterial consortium as a source of novel taxa and putative plastic-active enzymes.</title>
        <authorList>
            <person name="Diaz-Garcia L."/>
            <person name="Chuvochina M."/>
            <person name="Feuerriegel G."/>
            <person name="Bunk B."/>
            <person name="Sproer C."/>
            <person name="Streit W.R."/>
            <person name="Rodriguez L.M."/>
            <person name="Overmann J."/>
            <person name="Jimenez D.J."/>
        </authorList>
    </citation>
    <scope>NUCLEOTIDE SEQUENCE</scope>
    <source>
        <strain evidence="3">MAG 2441</strain>
    </source>
</reference>
<feature type="domain" description="SH3b" evidence="2">
    <location>
        <begin position="106"/>
        <end position="152"/>
    </location>
</feature>
<dbReference type="Gene3D" id="2.30.30.40">
    <property type="entry name" value="SH3 Domains"/>
    <property type="match status" value="1"/>
</dbReference>